<reference evidence="3 4" key="1">
    <citation type="submission" date="2016-07" db="EMBL/GenBank/DDBJ databases">
        <title>Caryophanon tenue genome sequencing.</title>
        <authorList>
            <person name="Verma A."/>
            <person name="Pal Y."/>
            <person name="Krishnamurthi S."/>
        </authorList>
    </citation>
    <scope>NUCLEOTIDE SEQUENCE [LARGE SCALE GENOMIC DNA]</scope>
    <source>
        <strain evidence="3 4">DSM 14152</strain>
    </source>
</reference>
<dbReference type="NCBIfam" id="TIGR00732">
    <property type="entry name" value="dprA"/>
    <property type="match status" value="1"/>
</dbReference>
<dbReference type="RefSeq" id="WP_066543355.1">
    <property type="nucleotide sequence ID" value="NZ_MASJ01000003.1"/>
</dbReference>
<protein>
    <submittedName>
        <fullName evidence="3">DNA protecting protein DprA</fullName>
    </submittedName>
</protein>
<keyword evidence="4" id="KW-1185">Reference proteome</keyword>
<dbReference type="PANTHER" id="PTHR43022">
    <property type="entry name" value="PROTEIN SMF"/>
    <property type="match status" value="1"/>
</dbReference>
<dbReference type="STRING" id="33978.A6M13_10180"/>
<comment type="similarity">
    <text evidence="1">Belongs to the DprA/Smf family.</text>
</comment>
<dbReference type="EMBL" id="MASJ01000003">
    <property type="protein sequence ID" value="OCS87661.1"/>
    <property type="molecule type" value="Genomic_DNA"/>
</dbReference>
<proteinExistence type="inferred from homology"/>
<gene>
    <name evidence="3" type="ORF">A6M13_10180</name>
</gene>
<dbReference type="InterPro" id="IPR003488">
    <property type="entry name" value="DprA"/>
</dbReference>
<dbReference type="Gene3D" id="3.40.50.450">
    <property type="match status" value="1"/>
</dbReference>
<dbReference type="Proteomes" id="UP000093199">
    <property type="component" value="Unassembled WGS sequence"/>
</dbReference>
<dbReference type="PANTHER" id="PTHR43022:SF1">
    <property type="entry name" value="PROTEIN SMF"/>
    <property type="match status" value="1"/>
</dbReference>
<organism evidence="3 4">
    <name type="scientific">Caryophanon tenue</name>
    <dbReference type="NCBI Taxonomy" id="33978"/>
    <lineage>
        <taxon>Bacteria</taxon>
        <taxon>Bacillati</taxon>
        <taxon>Bacillota</taxon>
        <taxon>Bacilli</taxon>
        <taxon>Bacillales</taxon>
        <taxon>Caryophanaceae</taxon>
        <taxon>Caryophanon</taxon>
    </lineage>
</organism>
<dbReference type="SUPFAM" id="SSF102405">
    <property type="entry name" value="MCP/YpsA-like"/>
    <property type="match status" value="1"/>
</dbReference>
<evidence type="ECO:0000313" key="3">
    <source>
        <dbReference type="EMBL" id="OCS87661.1"/>
    </source>
</evidence>
<dbReference type="GO" id="GO:0009294">
    <property type="term" value="P:DNA-mediated transformation"/>
    <property type="evidence" value="ECO:0007669"/>
    <property type="project" value="InterPro"/>
</dbReference>
<dbReference type="AlphaFoldDB" id="A0A1C0YKI9"/>
<evidence type="ECO:0000313" key="4">
    <source>
        <dbReference type="Proteomes" id="UP000093199"/>
    </source>
</evidence>
<dbReference type="InterPro" id="IPR057666">
    <property type="entry name" value="DrpA_SLOG"/>
</dbReference>
<accession>A0A1C0YKI9</accession>
<sequence>MRKNLLLLHQIYPVSYDKISPLLTITPQLDEVVTMPTKQLQQLLRTSFKQAQNIQHYMHTTNYEIVVEHYQQRAIHIVMYGDALYPTHLYNMYDPPAVLYVKGNETLLKRRKVAIIGSREATQYSQDVINWLVPACRDANMTIVSGLARGADTMAHLAAMATQASTIAVLGHGLQYMYPPEHRALAEQMSTQQLLLTEYPYHIAPQRWHFPMRNRIISALSDAVVVTEAAKKSGTMSTVDYALAHGKDIYALPGNIFSKLSEGPNALIAEGATPLLSLEHATFLQHLYEKN</sequence>
<evidence type="ECO:0000259" key="2">
    <source>
        <dbReference type="Pfam" id="PF02481"/>
    </source>
</evidence>
<comment type="caution">
    <text evidence="3">The sequence shown here is derived from an EMBL/GenBank/DDBJ whole genome shotgun (WGS) entry which is preliminary data.</text>
</comment>
<dbReference type="Pfam" id="PF02481">
    <property type="entry name" value="DNA_processg_A"/>
    <property type="match status" value="1"/>
</dbReference>
<name>A0A1C0YKI9_9BACL</name>
<feature type="domain" description="Smf/DprA SLOG" evidence="2">
    <location>
        <begin position="77"/>
        <end position="280"/>
    </location>
</feature>
<evidence type="ECO:0000256" key="1">
    <source>
        <dbReference type="ARBA" id="ARBA00006525"/>
    </source>
</evidence>